<dbReference type="Proteomes" id="UP000321224">
    <property type="component" value="Unassembled WGS sequence"/>
</dbReference>
<keyword evidence="3" id="KW-1185">Reference proteome</keyword>
<reference evidence="1 4" key="2">
    <citation type="submission" date="2019-07" db="EMBL/GenBank/DDBJ databases">
        <title>Whole genome shotgun sequence of Myxococcus virescens NBRC 100334.</title>
        <authorList>
            <person name="Hosoyama A."/>
            <person name="Uohara A."/>
            <person name="Ohji S."/>
            <person name="Ichikawa N."/>
        </authorList>
    </citation>
    <scope>NUCLEOTIDE SEQUENCE [LARGE SCALE GENOMIC DNA]</scope>
    <source>
        <strain evidence="1 4">NBRC 100334</strain>
    </source>
</reference>
<reference evidence="2 3" key="1">
    <citation type="submission" date="2016-10" db="EMBL/GenBank/DDBJ databases">
        <authorList>
            <person name="Varghese N."/>
            <person name="Submissions S."/>
        </authorList>
    </citation>
    <scope>NUCLEOTIDE SEQUENCE [LARGE SCALE GENOMIC DNA]</scope>
    <source>
        <strain evidence="2 3">DSM 2260</strain>
    </source>
</reference>
<sequence>MSKYHAPHPMNVAGDFYVVDQCCTACGVPTHHAPETFAFENDQPGASCYVQRQPTSPEEVDRALMVVRCQEFGCIRYRGTDPVILRRLTEADSGDQCDAPLPAGIRPVVRNHVSVEVQSRDARAWKSDTVLERFRHWLTDRRHQTTSIIRSGSGASFSFAWTQEDFHHVMVSPIGDVPGRWLIQHAGNLAASETIDRWLMDAEELGAVRWYSQEEWTRGQLGQARPW</sequence>
<evidence type="ECO:0000313" key="1">
    <source>
        <dbReference type="EMBL" id="GEL73278.1"/>
    </source>
</evidence>
<dbReference type="Proteomes" id="UP000198717">
    <property type="component" value="Unassembled WGS sequence"/>
</dbReference>
<comment type="caution">
    <text evidence="1">The sequence shown here is derived from an EMBL/GenBank/DDBJ whole genome shotgun (WGS) entry which is preliminary data.</text>
</comment>
<evidence type="ECO:0000313" key="3">
    <source>
        <dbReference type="Proteomes" id="UP000198717"/>
    </source>
</evidence>
<evidence type="ECO:0000313" key="2">
    <source>
        <dbReference type="EMBL" id="SDE56934.1"/>
    </source>
</evidence>
<accession>A0A511HI79</accession>
<dbReference type="RefSeq" id="WP_090491792.1">
    <property type="nucleotide sequence ID" value="NZ_BJVY01000032.1"/>
</dbReference>
<proteinExistence type="predicted"/>
<name>A0A511HI79_9BACT</name>
<dbReference type="AlphaFoldDB" id="A0A511HI79"/>
<dbReference type="EMBL" id="BJVY01000032">
    <property type="protein sequence ID" value="GEL73278.1"/>
    <property type="molecule type" value="Genomic_DNA"/>
</dbReference>
<organism evidence="1 4">
    <name type="scientific">Myxococcus virescens</name>
    <dbReference type="NCBI Taxonomy" id="83456"/>
    <lineage>
        <taxon>Bacteria</taxon>
        <taxon>Pseudomonadati</taxon>
        <taxon>Myxococcota</taxon>
        <taxon>Myxococcia</taxon>
        <taxon>Myxococcales</taxon>
        <taxon>Cystobacterineae</taxon>
        <taxon>Myxococcaceae</taxon>
        <taxon>Myxococcus</taxon>
    </lineage>
</organism>
<dbReference type="Pfam" id="PF13370">
    <property type="entry name" value="Fer4_13"/>
    <property type="match status" value="1"/>
</dbReference>
<protein>
    <submittedName>
        <fullName evidence="2">4Fe-4S single cluster domain of Ferredoxin I</fullName>
    </submittedName>
</protein>
<dbReference type="EMBL" id="FNAJ01000008">
    <property type="protein sequence ID" value="SDE56934.1"/>
    <property type="molecule type" value="Genomic_DNA"/>
</dbReference>
<evidence type="ECO:0000313" key="4">
    <source>
        <dbReference type="Proteomes" id="UP000321224"/>
    </source>
</evidence>
<gene>
    <name evidence="1" type="ORF">MVI01_50620</name>
    <name evidence="2" type="ORF">SAMN04488504_108294</name>
</gene>